<gene>
    <name evidence="2" type="ORF">O181_086139</name>
</gene>
<comment type="caution">
    <text evidence="2">The sequence shown here is derived from an EMBL/GenBank/DDBJ whole genome shotgun (WGS) entry which is preliminary data.</text>
</comment>
<feature type="region of interest" description="Disordered" evidence="1">
    <location>
        <begin position="219"/>
        <end position="261"/>
    </location>
</feature>
<dbReference type="Proteomes" id="UP000765509">
    <property type="component" value="Unassembled WGS sequence"/>
</dbReference>
<evidence type="ECO:0000313" key="3">
    <source>
        <dbReference type="Proteomes" id="UP000765509"/>
    </source>
</evidence>
<evidence type="ECO:0000256" key="1">
    <source>
        <dbReference type="SAM" id="MobiDB-lite"/>
    </source>
</evidence>
<proteinExistence type="predicted"/>
<keyword evidence="3" id="KW-1185">Reference proteome</keyword>
<evidence type="ECO:0000313" key="2">
    <source>
        <dbReference type="EMBL" id="MBW0546424.1"/>
    </source>
</evidence>
<feature type="compositionally biased region" description="Polar residues" evidence="1">
    <location>
        <begin position="247"/>
        <end position="258"/>
    </location>
</feature>
<accession>A0A9Q3FWK7</accession>
<protein>
    <submittedName>
        <fullName evidence="2">Uncharacterized protein</fullName>
    </submittedName>
</protein>
<dbReference type="AlphaFoldDB" id="A0A9Q3FWK7"/>
<dbReference type="EMBL" id="AVOT02051417">
    <property type="protein sequence ID" value="MBW0546424.1"/>
    <property type="molecule type" value="Genomic_DNA"/>
</dbReference>
<reference evidence="2" key="1">
    <citation type="submission" date="2021-03" db="EMBL/GenBank/DDBJ databases">
        <title>Draft genome sequence of rust myrtle Austropuccinia psidii MF-1, a brazilian biotype.</title>
        <authorList>
            <person name="Quecine M.C."/>
            <person name="Pachon D.M.R."/>
            <person name="Bonatelli M.L."/>
            <person name="Correr F.H."/>
            <person name="Franceschini L.M."/>
            <person name="Leite T.F."/>
            <person name="Margarido G.R.A."/>
            <person name="Almeida C.A."/>
            <person name="Ferrarezi J.A."/>
            <person name="Labate C.A."/>
        </authorList>
    </citation>
    <scope>NUCLEOTIDE SEQUENCE</scope>
    <source>
        <strain evidence="2">MF-1</strain>
    </source>
</reference>
<name>A0A9Q3FWK7_9BASI</name>
<sequence>MVIHHDSQKSLFQEQAHGPSQGLWCSLSCPKQCHLWTMRGLPSRRCIRINSLERTGHACDSWNLKRTNLLTTCTNTDRYSPRFLSCEFFIDYGKPKQWLFCPSDAELGQGGSFSSPETPAEQISRRMKDSNSHNKGYIALQTQASLFWHNSKSKSASTTERMLLFSTFILTALLLFTRSQVLPALGSNAERVRIVTQTTQLKAVKSSVENKIRRLSCSQCTPDEDRHDPSRVLSSSLSKLDVPNQPPGQNKHCSNPSSFPHRDRAPLFSEPMIQNDLNGNFLTRIFHNKITDFKLSRRRLARWLKRKWRSLARFFRRMRRRQPAS</sequence>
<organism evidence="2 3">
    <name type="scientific">Austropuccinia psidii MF-1</name>
    <dbReference type="NCBI Taxonomy" id="1389203"/>
    <lineage>
        <taxon>Eukaryota</taxon>
        <taxon>Fungi</taxon>
        <taxon>Dikarya</taxon>
        <taxon>Basidiomycota</taxon>
        <taxon>Pucciniomycotina</taxon>
        <taxon>Pucciniomycetes</taxon>
        <taxon>Pucciniales</taxon>
        <taxon>Sphaerophragmiaceae</taxon>
        <taxon>Austropuccinia</taxon>
    </lineage>
</organism>